<reference evidence="2" key="1">
    <citation type="submission" date="2016-12" db="EMBL/GenBank/DDBJ databases">
        <authorList>
            <person name="Herbold C."/>
        </authorList>
    </citation>
    <scope>NUCLEOTIDE SEQUENCE [LARGE SCALE GENOMIC DNA]</scope>
</reference>
<dbReference type="GO" id="GO:0035556">
    <property type="term" value="P:intracellular signal transduction"/>
    <property type="evidence" value="ECO:0007669"/>
    <property type="project" value="InterPro"/>
</dbReference>
<dbReference type="InterPro" id="IPR001054">
    <property type="entry name" value="A/G_cyclase"/>
</dbReference>
<dbReference type="SUPFAM" id="SSF55073">
    <property type="entry name" value="Nucleotide cyclase"/>
    <property type="match status" value="1"/>
</dbReference>
<organism evidence="1 2">
    <name type="scientific">Nitrosotalea sinensis</name>
    <dbReference type="NCBI Taxonomy" id="1499975"/>
    <lineage>
        <taxon>Archaea</taxon>
        <taxon>Nitrososphaerota</taxon>
        <taxon>Nitrososphaeria</taxon>
        <taxon>Nitrosotaleales</taxon>
        <taxon>Nitrosotaleaceae</taxon>
        <taxon>Nitrosotalea</taxon>
    </lineage>
</organism>
<protein>
    <recommendedName>
        <fullName evidence="3">Guanylate cyclase domain-containing protein</fullName>
    </recommendedName>
</protein>
<dbReference type="Gene3D" id="3.30.70.1230">
    <property type="entry name" value="Nucleotide cyclase"/>
    <property type="match status" value="1"/>
</dbReference>
<proteinExistence type="predicted"/>
<gene>
    <name evidence="1" type="ORF">NSIN_30054</name>
</gene>
<evidence type="ECO:0008006" key="3">
    <source>
        <dbReference type="Google" id="ProtNLM"/>
    </source>
</evidence>
<name>A0A2H1EI44_9ARCH</name>
<dbReference type="GO" id="GO:0009190">
    <property type="term" value="P:cyclic nucleotide biosynthetic process"/>
    <property type="evidence" value="ECO:0007669"/>
    <property type="project" value="InterPro"/>
</dbReference>
<dbReference type="EMBL" id="FRFC01000004">
    <property type="protein sequence ID" value="SHO46297.1"/>
    <property type="molecule type" value="Genomic_DNA"/>
</dbReference>
<accession>A0A2H1EI44</accession>
<evidence type="ECO:0000313" key="1">
    <source>
        <dbReference type="EMBL" id="SHO46297.1"/>
    </source>
</evidence>
<keyword evidence="2" id="KW-1185">Reference proteome</keyword>
<dbReference type="Proteomes" id="UP000232412">
    <property type="component" value="Unassembled WGS sequence"/>
</dbReference>
<sequence length="394" mass="44628">MPSVILNDIEKIISEVSKFGELDSRLNELYQSMGQTQYKNQTNLETIVIFDLVESTSLKLKIGHMEAMQKILMHDKICKAIIKRLNGEVLKETGDGVVALFKDPLSACLAAINVIEISNRKSIPTKAALVLGIIEKIKLNNRIDIFGMSMDICSRIEKYATENQILINSSLHDTAMTFLKNYDDVLISKPISVTLKGYGKTKIYEIASKRTGLKNHVKRQLHIEDEQLSTDEKIEMIQNARSEIIEIGEAFQDIAYNIEGRTFSEFIKNILKNGINIKFIITDPNANSRNSSPDYEPIIISQDHFVTLKRLHDEIQKENFPGIFEMYLYEKPVPFAAFSIDPNQNDGFIIIANHLPGIARSKIPHVQIAKTSHPMMFSSHMSAIKFIITNSKLQ</sequence>
<evidence type="ECO:0000313" key="2">
    <source>
        <dbReference type="Proteomes" id="UP000232412"/>
    </source>
</evidence>
<dbReference type="InterPro" id="IPR029787">
    <property type="entry name" value="Nucleotide_cyclase"/>
</dbReference>
<dbReference type="RefSeq" id="WP_101010202.1">
    <property type="nucleotide sequence ID" value="NZ_FRFC01000004.1"/>
</dbReference>
<dbReference type="CDD" id="cd07302">
    <property type="entry name" value="CHD"/>
    <property type="match status" value="1"/>
</dbReference>
<dbReference type="AlphaFoldDB" id="A0A2H1EI44"/>